<evidence type="ECO:0000313" key="2">
    <source>
        <dbReference type="EMBL" id="PCS20087.1"/>
    </source>
</evidence>
<sequence>MTSCFGGNVKTLSIIIPFMGQTEQNLAVALGSINGQIGIDFSEITVHLVNDAGPEIDWDKFSIFGNLDLQYHQLPNNVGPGMARQFGIDHSESRYIMFMDSDDELHFAGALLEFFNAIKDSGDHQILIARYIEQFLDEKGGFRYLVHPIYDWKAAYAKWFSREYLQQENLSFHPELKLFEDTYFVGLSCQLAKDIHYIDSVVYSWLYNENSLVRQNGKSFEHQTALWAKENRLFLRVIREKQPENLKRDLENYVIDVYMRQRKFPPENLADFYVAHLALLIEFSDVWSGYSEDLQAKVDSLRDVAGGQWQGVDTSGFQDFINNP</sequence>
<evidence type="ECO:0000259" key="1">
    <source>
        <dbReference type="Pfam" id="PF00535"/>
    </source>
</evidence>
<organism evidence="2 3">
    <name type="scientific">Lactococcus cremoris subsp. tructae</name>
    <dbReference type="NCBI Taxonomy" id="542833"/>
    <lineage>
        <taxon>Bacteria</taxon>
        <taxon>Bacillati</taxon>
        <taxon>Bacillota</taxon>
        <taxon>Bacilli</taxon>
        <taxon>Lactobacillales</taxon>
        <taxon>Streptococcaceae</taxon>
        <taxon>Lactococcus</taxon>
    </lineage>
</organism>
<dbReference type="SUPFAM" id="SSF53448">
    <property type="entry name" value="Nucleotide-diphospho-sugar transferases"/>
    <property type="match status" value="1"/>
</dbReference>
<dbReference type="GO" id="GO:0016740">
    <property type="term" value="F:transferase activity"/>
    <property type="evidence" value="ECO:0007669"/>
    <property type="project" value="UniProtKB-KW"/>
</dbReference>
<dbReference type="EMBL" id="JXKC01000002">
    <property type="protein sequence ID" value="PCS20087.1"/>
    <property type="molecule type" value="Genomic_DNA"/>
</dbReference>
<gene>
    <name evidence="2" type="ORF">RU92_GL001605</name>
</gene>
<reference evidence="2 3" key="1">
    <citation type="submission" date="2014-12" db="EMBL/GenBank/DDBJ databases">
        <title>Draft genome sequences of 10 type strains of Lactococcus.</title>
        <authorList>
            <person name="Sun Z."/>
            <person name="Zhong Z."/>
            <person name="Liu W."/>
            <person name="Zhang W."/>
            <person name="Zhang H."/>
        </authorList>
    </citation>
    <scope>NUCLEOTIDE SEQUENCE [LARGE SCALE GENOMIC DNA]</scope>
    <source>
        <strain evidence="2 3">DSM 21502</strain>
    </source>
</reference>
<dbReference type="InterPro" id="IPR029044">
    <property type="entry name" value="Nucleotide-diphossugar_trans"/>
</dbReference>
<name>A0A2A5SW05_LACLC</name>
<dbReference type="CDD" id="cd00761">
    <property type="entry name" value="Glyco_tranf_GTA_type"/>
    <property type="match status" value="1"/>
</dbReference>
<dbReference type="Pfam" id="PF00535">
    <property type="entry name" value="Glycos_transf_2"/>
    <property type="match status" value="1"/>
</dbReference>
<dbReference type="Proteomes" id="UP000218711">
    <property type="component" value="Unassembled WGS sequence"/>
</dbReference>
<accession>A0A2A5SW05</accession>
<protein>
    <submittedName>
        <fullName evidence="2">Glycosyltransferase</fullName>
    </submittedName>
</protein>
<proteinExistence type="predicted"/>
<evidence type="ECO:0000313" key="3">
    <source>
        <dbReference type="Proteomes" id="UP000218711"/>
    </source>
</evidence>
<comment type="caution">
    <text evidence="2">The sequence shown here is derived from an EMBL/GenBank/DDBJ whole genome shotgun (WGS) entry which is preliminary data.</text>
</comment>
<dbReference type="InterPro" id="IPR001173">
    <property type="entry name" value="Glyco_trans_2-like"/>
</dbReference>
<feature type="domain" description="Glycosyltransferase 2-like" evidence="1">
    <location>
        <begin position="13"/>
        <end position="133"/>
    </location>
</feature>
<dbReference type="Gene3D" id="3.90.550.10">
    <property type="entry name" value="Spore Coat Polysaccharide Biosynthesis Protein SpsA, Chain A"/>
    <property type="match status" value="1"/>
</dbReference>
<dbReference type="AlphaFoldDB" id="A0A2A5SW05"/>
<keyword evidence="2" id="KW-0808">Transferase</keyword>